<reference evidence="1 2" key="1">
    <citation type="submission" date="2019-03" db="EMBL/GenBank/DDBJ databases">
        <title>Single cell metagenomics reveals metabolic interactions within the superorganism composed of flagellate Streblomastix strix and complex community of Bacteroidetes bacteria on its surface.</title>
        <authorList>
            <person name="Treitli S.C."/>
            <person name="Kolisko M."/>
            <person name="Husnik F."/>
            <person name="Keeling P."/>
            <person name="Hampl V."/>
        </authorList>
    </citation>
    <scope>NUCLEOTIDE SEQUENCE [LARGE SCALE GENOMIC DNA]</scope>
    <source>
        <strain evidence="1">ST1C</strain>
    </source>
</reference>
<gene>
    <name evidence="1" type="ORF">EZS28_010833</name>
</gene>
<dbReference type="EMBL" id="SNRW01002177">
    <property type="protein sequence ID" value="KAA6393638.1"/>
    <property type="molecule type" value="Genomic_DNA"/>
</dbReference>
<feature type="non-terminal residue" evidence="1">
    <location>
        <position position="1"/>
    </location>
</feature>
<dbReference type="Proteomes" id="UP000324800">
    <property type="component" value="Unassembled WGS sequence"/>
</dbReference>
<comment type="caution">
    <text evidence="1">The sequence shown here is derived from an EMBL/GenBank/DDBJ whole genome shotgun (WGS) entry which is preliminary data.</text>
</comment>
<dbReference type="AlphaFoldDB" id="A0A5J4WFI3"/>
<protein>
    <submittedName>
        <fullName evidence="1">Uncharacterized protein</fullName>
    </submittedName>
</protein>
<name>A0A5J4WFI3_9EUKA</name>
<evidence type="ECO:0000313" key="1">
    <source>
        <dbReference type="EMBL" id="KAA6393638.1"/>
    </source>
</evidence>
<organism evidence="1 2">
    <name type="scientific">Streblomastix strix</name>
    <dbReference type="NCBI Taxonomy" id="222440"/>
    <lineage>
        <taxon>Eukaryota</taxon>
        <taxon>Metamonada</taxon>
        <taxon>Preaxostyla</taxon>
        <taxon>Oxymonadida</taxon>
        <taxon>Streblomastigidae</taxon>
        <taxon>Streblomastix</taxon>
    </lineage>
</organism>
<evidence type="ECO:0000313" key="2">
    <source>
        <dbReference type="Proteomes" id="UP000324800"/>
    </source>
</evidence>
<proteinExistence type="predicted"/>
<accession>A0A5J4WFI3</accession>
<sequence length="169" mass="18527">SGLPPLRLPAELSMKIEAHPDFLFELLNIIHEIILSCPLLHSFSFPTFLGDVFFADLFKSDNESLQESSIAGVQALFDAILKKNEILHHQVNTTIKRITDLIRSNPAENTIPTLMLLTGALLRIGGVRTLLDTLSNPSVHSQHGKTITLQSLAEMSPLALGLKLLCSPP</sequence>